<evidence type="ECO:0000313" key="1">
    <source>
        <dbReference type="EMBL" id="SDD28097.1"/>
    </source>
</evidence>
<organism evidence="1 2">
    <name type="scientific">Halanaerobium congolense</name>
    <dbReference type="NCBI Taxonomy" id="54121"/>
    <lineage>
        <taxon>Bacteria</taxon>
        <taxon>Bacillati</taxon>
        <taxon>Bacillota</taxon>
        <taxon>Clostridia</taxon>
        <taxon>Halanaerobiales</taxon>
        <taxon>Halanaerobiaceae</taxon>
        <taxon>Halanaerobium</taxon>
    </lineage>
</organism>
<protein>
    <submittedName>
        <fullName evidence="1">Uncharacterized protein</fullName>
    </submittedName>
</protein>
<evidence type="ECO:0000313" key="2">
    <source>
        <dbReference type="Proteomes" id="UP000324896"/>
    </source>
</evidence>
<name>A0A1G6TI39_9FIRM</name>
<proteinExistence type="predicted"/>
<sequence length="32" mass="3456">KVGQKSLKDNGSIQKDSSKEVIIGVIGIKQEE</sequence>
<accession>A0A1G6TI39</accession>
<dbReference type="EMBL" id="FMYT01000043">
    <property type="protein sequence ID" value="SDD28097.1"/>
    <property type="molecule type" value="Genomic_DNA"/>
</dbReference>
<feature type="non-terminal residue" evidence="1">
    <location>
        <position position="1"/>
    </location>
</feature>
<dbReference type="AlphaFoldDB" id="A0A1G6TI39"/>
<gene>
    <name evidence="1" type="ORF">SAMN04488597_14313</name>
</gene>
<dbReference type="Proteomes" id="UP000324896">
    <property type="component" value="Unassembled WGS sequence"/>
</dbReference>
<reference evidence="1 2" key="1">
    <citation type="submission" date="2016-10" db="EMBL/GenBank/DDBJ databases">
        <authorList>
            <person name="Varghese N."/>
            <person name="Submissions S."/>
        </authorList>
    </citation>
    <scope>NUCLEOTIDE SEQUENCE [LARGE SCALE GENOMIC DNA]</scope>
    <source>
        <strain evidence="1 2">WG10</strain>
    </source>
</reference>